<dbReference type="AlphaFoldDB" id="D6SSA2"/>
<proteinExistence type="predicted"/>
<dbReference type="PANTHER" id="PTHR30217:SF10">
    <property type="entry name" value="23S RRNA 5-HYDROXYCYTIDINE C2501 SYNTHASE"/>
    <property type="match status" value="1"/>
</dbReference>
<keyword evidence="2" id="KW-1185">Reference proteome</keyword>
<sequence>MAVGVGKISAGLSPGLVPAINTEKPLNGYAYSVLFAGSNTCGHGYFAVIRSVTGRLRHCLKPFNPPFTMTRPEILAPAGQEASFLAALAAGADAIYCGLKHFSARAEADNFSLSRLAALRQLAGEQNVRVYVALNTLIKPQELDKAGRLLDRLQRFVQPDAVIFSDPGLVDIARQAGLECELHLSTLGALTSRTGQRRLADMGVSRAVLPRELDIDEIRKTADKSPLQLEVFVHGALCYGVSGRCWWSSYLGGKSGLRGRCVQPCRRSYDYKGQRGNYFSCLDLELDVLVKTLLTVPNLSAWKIEGRKKGAHYVFYTTTAYRLLRDNPDDADTKKEAQGLLEQALGRKSTHYNFLPQRPFVPLSPAREPGSGRHLGVVKGSRSKSYINPAIQLLPGDLVRVGQEGETGHKLIKIKKTVPGKGRFDLPGSCRPGLPAFLIDRQETELTGLIQDLESKIIDPEIRPGASRFIYQLPAPLKKKSARALNLEVFRFAPRKKGPLGIHLSLDPQRGVISGPLRDNWYFLPPVIWPREEEEWQEIITGLQKKGARNFVLGSVWQVDMFKTPEKLNLWAGPYANIANPAALKILQELGFKGAVLSPELSREDFMQMAHKACIQVGIVIKGLWPVSISRTFAAEARPFLPFISPKKETFWAAKRDANIYIYPNWEINLTEFESDLRRAGFSLLLHLKEPLPRKITLKDRPGLWNWEQGLV</sequence>
<organism evidence="1 2">
    <name type="scientific">Desulfonatronospira thiodismutans ASO3-1</name>
    <dbReference type="NCBI Taxonomy" id="555779"/>
    <lineage>
        <taxon>Bacteria</taxon>
        <taxon>Pseudomonadati</taxon>
        <taxon>Thermodesulfobacteriota</taxon>
        <taxon>Desulfovibrionia</taxon>
        <taxon>Desulfovibrionales</taxon>
        <taxon>Desulfonatronovibrionaceae</taxon>
        <taxon>Desulfonatronospira</taxon>
    </lineage>
</organism>
<dbReference type="InterPro" id="IPR001539">
    <property type="entry name" value="Peptidase_U32"/>
</dbReference>
<gene>
    <name evidence="1" type="ORF">Dthio_PD0902</name>
</gene>
<dbReference type="PANTHER" id="PTHR30217">
    <property type="entry name" value="PEPTIDASE U32 FAMILY"/>
    <property type="match status" value="1"/>
</dbReference>
<dbReference type="Proteomes" id="UP000005496">
    <property type="component" value="Unassembled WGS sequence"/>
</dbReference>
<dbReference type="EMBL" id="ACJN02000003">
    <property type="protein sequence ID" value="EFI33568.1"/>
    <property type="molecule type" value="Genomic_DNA"/>
</dbReference>
<accession>D6SSA2</accession>
<dbReference type="InterPro" id="IPR051454">
    <property type="entry name" value="RNA/ubiquinone_mod_enzymes"/>
</dbReference>
<comment type="caution">
    <text evidence="1">The sequence shown here is derived from an EMBL/GenBank/DDBJ whole genome shotgun (WGS) entry which is preliminary data.</text>
</comment>
<name>D6SSA2_9BACT</name>
<protein>
    <submittedName>
        <fullName evidence="1">Peptidase U32</fullName>
    </submittedName>
</protein>
<dbReference type="Pfam" id="PF01136">
    <property type="entry name" value="Peptidase_U32"/>
    <property type="match status" value="2"/>
</dbReference>
<evidence type="ECO:0000313" key="2">
    <source>
        <dbReference type="Proteomes" id="UP000005496"/>
    </source>
</evidence>
<evidence type="ECO:0000313" key="1">
    <source>
        <dbReference type="EMBL" id="EFI33568.1"/>
    </source>
</evidence>
<dbReference type="eggNOG" id="COG0826">
    <property type="taxonomic scope" value="Bacteria"/>
</dbReference>
<reference evidence="1" key="1">
    <citation type="submission" date="2010-05" db="EMBL/GenBank/DDBJ databases">
        <title>The draft genome of Desulfonatronospira thiodismutans ASO3-1.</title>
        <authorList>
            <consortium name="US DOE Joint Genome Institute (JGI-PGF)"/>
            <person name="Lucas S."/>
            <person name="Copeland A."/>
            <person name="Lapidus A."/>
            <person name="Cheng J.-F."/>
            <person name="Bruce D."/>
            <person name="Goodwin L."/>
            <person name="Pitluck S."/>
            <person name="Chertkov O."/>
            <person name="Brettin T."/>
            <person name="Detter J.C."/>
            <person name="Han C."/>
            <person name="Land M.L."/>
            <person name="Hauser L."/>
            <person name="Kyrpides N."/>
            <person name="Mikhailova N."/>
            <person name="Muyzer G."/>
            <person name="Woyke T."/>
        </authorList>
    </citation>
    <scope>NUCLEOTIDE SEQUENCE [LARGE SCALE GENOMIC DNA]</scope>
    <source>
        <strain evidence="1">ASO3-1</strain>
    </source>
</reference>